<evidence type="ECO:0000313" key="3">
    <source>
        <dbReference type="Proteomes" id="UP001458880"/>
    </source>
</evidence>
<gene>
    <name evidence="2" type="ORF">QE152_g38415</name>
</gene>
<sequence length="210" mass="24515">MMVGSSENDELLAHLVVPEEQTRDNAADGGGASAAGLLRQRARRPGRHVTAVIRAFLKREYDDNARIAVRCCHTVSDRRDFLHRATSNDRYILTNLRTDELNMNYRLCCWARRTTTFDYSDLFAVENRDPCRFLRRYLRDFQRQNLTICDATTTDRDFYSLARVLRQLDEGRMQVVEQDRLLSAPWPSSRRRRSRPSQQIPVRVRMDSCG</sequence>
<feature type="region of interest" description="Disordered" evidence="1">
    <location>
        <begin position="187"/>
        <end position="210"/>
    </location>
</feature>
<keyword evidence="3" id="KW-1185">Reference proteome</keyword>
<evidence type="ECO:0000256" key="1">
    <source>
        <dbReference type="SAM" id="MobiDB-lite"/>
    </source>
</evidence>
<comment type="caution">
    <text evidence="2">The sequence shown here is derived from an EMBL/GenBank/DDBJ whole genome shotgun (WGS) entry which is preliminary data.</text>
</comment>
<reference evidence="2 3" key="1">
    <citation type="journal article" date="2024" name="BMC Genomics">
        <title>De novo assembly and annotation of Popillia japonica's genome with initial clues to its potential as an invasive pest.</title>
        <authorList>
            <person name="Cucini C."/>
            <person name="Boschi S."/>
            <person name="Funari R."/>
            <person name="Cardaioli E."/>
            <person name="Iannotti N."/>
            <person name="Marturano G."/>
            <person name="Paoli F."/>
            <person name="Bruttini M."/>
            <person name="Carapelli A."/>
            <person name="Frati F."/>
            <person name="Nardi F."/>
        </authorList>
    </citation>
    <scope>NUCLEOTIDE SEQUENCE [LARGE SCALE GENOMIC DNA]</scope>
    <source>
        <strain evidence="2">DMR45628</strain>
    </source>
</reference>
<proteinExistence type="predicted"/>
<name>A0AAW1HWZ4_POPJA</name>
<dbReference type="Proteomes" id="UP001458880">
    <property type="component" value="Unassembled WGS sequence"/>
</dbReference>
<dbReference type="EMBL" id="JASPKY010000827">
    <property type="protein sequence ID" value="KAK9681316.1"/>
    <property type="molecule type" value="Genomic_DNA"/>
</dbReference>
<evidence type="ECO:0000313" key="2">
    <source>
        <dbReference type="EMBL" id="KAK9681316.1"/>
    </source>
</evidence>
<dbReference type="AlphaFoldDB" id="A0AAW1HWZ4"/>
<accession>A0AAW1HWZ4</accession>
<organism evidence="2 3">
    <name type="scientific">Popillia japonica</name>
    <name type="common">Japanese beetle</name>
    <dbReference type="NCBI Taxonomy" id="7064"/>
    <lineage>
        <taxon>Eukaryota</taxon>
        <taxon>Metazoa</taxon>
        <taxon>Ecdysozoa</taxon>
        <taxon>Arthropoda</taxon>
        <taxon>Hexapoda</taxon>
        <taxon>Insecta</taxon>
        <taxon>Pterygota</taxon>
        <taxon>Neoptera</taxon>
        <taxon>Endopterygota</taxon>
        <taxon>Coleoptera</taxon>
        <taxon>Polyphaga</taxon>
        <taxon>Scarabaeiformia</taxon>
        <taxon>Scarabaeidae</taxon>
        <taxon>Rutelinae</taxon>
        <taxon>Popillia</taxon>
    </lineage>
</organism>
<protein>
    <submittedName>
        <fullName evidence="2">Uncharacterized protein</fullName>
    </submittedName>
</protein>